<name>A0ABW2FFF9_9BACL</name>
<dbReference type="Proteomes" id="UP001596378">
    <property type="component" value="Unassembled WGS sequence"/>
</dbReference>
<evidence type="ECO:0000256" key="1">
    <source>
        <dbReference type="ARBA" id="ARBA00004924"/>
    </source>
</evidence>
<dbReference type="PANTHER" id="PTHR34384">
    <property type="entry name" value="L-2,3-DIAMINOPROPANOATE--CITRATE LIGASE"/>
    <property type="match status" value="1"/>
</dbReference>
<evidence type="ECO:0000313" key="6">
    <source>
        <dbReference type="Proteomes" id="UP001596378"/>
    </source>
</evidence>
<keyword evidence="6" id="KW-1185">Reference proteome</keyword>
<proteinExistence type="inferred from homology"/>
<reference evidence="6" key="1">
    <citation type="journal article" date="2019" name="Int. J. Syst. Evol. Microbiol.">
        <title>The Global Catalogue of Microorganisms (GCM) 10K type strain sequencing project: providing services to taxonomists for standard genome sequencing and annotation.</title>
        <authorList>
            <consortium name="The Broad Institute Genomics Platform"/>
            <consortium name="The Broad Institute Genome Sequencing Center for Infectious Disease"/>
            <person name="Wu L."/>
            <person name="Ma J."/>
        </authorList>
    </citation>
    <scope>NUCLEOTIDE SEQUENCE [LARGE SCALE GENOMIC DNA]</scope>
    <source>
        <strain evidence="6">KCTC 12907</strain>
    </source>
</reference>
<dbReference type="InterPro" id="IPR022770">
    <property type="entry name" value="IucA/IucC-like_C"/>
</dbReference>
<sequence>MSVHTLEKAEETERIPVFHAERYAEVEQRVLCQLIEAVLYEGIAQFSYEPSSEDKRRGTFTIPGIDSRGLPVEYVCRGSRMLSFSRLRVERGTVVRRGGEGETPAPAALAGFAEEVLGRVRAVEQLVPFMTELERTLANDAQAQAYRSALDAPGEETDYDELEAWLDGHPYHPCYKSRIGFGLRENASYGPEFGAEILPVWVAVSRSRSLLALSAEADYDAFLRQELGEETVRSFAAKLERQGLSLGDYLLLPVHPWQWEHVVLPGFHRQLVDRELVLLGSGPDSYRAQQSVRSLANRSSKDKAYLKLALGIVNTSTRRTLAKHTVLNAPLVSDWLAELVRGDEVARELDFVLLSEFAGVSCDYETLPQTMQVSAYGSLGAIWRQSVHPHLRPGERAVPLSALCLSARGGSFVEPWLRRYGLEAWTRRVLEVTATPLIHMLYAHGIALESHAQNLILIHRDGLPVRLALKDFHDGLRFSKPHLTHPGLCPELNPEPARHRALNRHSYMQTDDPEAVKDFLHSAFFFVFAADLCLFLHERHGLKEETFWQLAADVIYDYQDKYPQHAANYARYDLFSETIRIEQLARRRLWKDAEVDPKAVPNPLRSHRREGGGLE</sequence>
<dbReference type="InterPro" id="IPR007310">
    <property type="entry name" value="Aerobactin_biosyn_IucA/IucC_N"/>
</dbReference>
<protein>
    <submittedName>
        <fullName evidence="5">IucA/IucC family protein</fullName>
    </submittedName>
</protein>
<dbReference type="Gene3D" id="1.10.510.40">
    <property type="match status" value="1"/>
</dbReference>
<gene>
    <name evidence="5" type="ORF">ACFQMJ_18555</name>
</gene>
<organism evidence="5 6">
    <name type="scientific">Cohnella cellulosilytica</name>
    <dbReference type="NCBI Taxonomy" id="986710"/>
    <lineage>
        <taxon>Bacteria</taxon>
        <taxon>Bacillati</taxon>
        <taxon>Bacillota</taxon>
        <taxon>Bacilli</taxon>
        <taxon>Bacillales</taxon>
        <taxon>Paenibacillaceae</taxon>
        <taxon>Cohnella</taxon>
    </lineage>
</organism>
<dbReference type="InterPro" id="IPR037455">
    <property type="entry name" value="LucA/IucC-like"/>
</dbReference>
<evidence type="ECO:0000259" key="4">
    <source>
        <dbReference type="Pfam" id="PF06276"/>
    </source>
</evidence>
<dbReference type="PANTHER" id="PTHR34384:SF6">
    <property type="entry name" value="STAPHYLOFERRIN B SYNTHASE"/>
    <property type="match status" value="1"/>
</dbReference>
<dbReference type="Pfam" id="PF06276">
    <property type="entry name" value="FhuF"/>
    <property type="match status" value="1"/>
</dbReference>
<dbReference type="EMBL" id="JBHTAI010000011">
    <property type="protein sequence ID" value="MFC7150538.1"/>
    <property type="molecule type" value="Genomic_DNA"/>
</dbReference>
<feature type="domain" description="Aerobactin siderophore biosynthesis IucA/IucC N-terminal" evidence="3">
    <location>
        <begin position="158"/>
        <end position="404"/>
    </location>
</feature>
<comment type="pathway">
    <text evidence="1">Siderophore biosynthesis.</text>
</comment>
<feature type="domain" description="Aerobactin siderophore biosynthesis IucA/IucC-like C-terminal" evidence="4">
    <location>
        <begin position="423"/>
        <end position="593"/>
    </location>
</feature>
<dbReference type="Gene3D" id="3.30.310.280">
    <property type="match status" value="1"/>
</dbReference>
<evidence type="ECO:0000256" key="2">
    <source>
        <dbReference type="ARBA" id="ARBA00007832"/>
    </source>
</evidence>
<dbReference type="Pfam" id="PF04183">
    <property type="entry name" value="IucA_IucC"/>
    <property type="match status" value="1"/>
</dbReference>
<dbReference type="Gene3D" id="6.10.250.3370">
    <property type="match status" value="1"/>
</dbReference>
<evidence type="ECO:0000259" key="3">
    <source>
        <dbReference type="Pfam" id="PF04183"/>
    </source>
</evidence>
<accession>A0ABW2FFF9</accession>
<comment type="similarity">
    <text evidence="2">Belongs to the IucA/IucC family.</text>
</comment>
<evidence type="ECO:0000313" key="5">
    <source>
        <dbReference type="EMBL" id="MFC7150538.1"/>
    </source>
</evidence>
<dbReference type="RefSeq" id="WP_378107391.1">
    <property type="nucleotide sequence ID" value="NZ_JBHSUP010000026.1"/>
</dbReference>
<comment type="caution">
    <text evidence="5">The sequence shown here is derived from an EMBL/GenBank/DDBJ whole genome shotgun (WGS) entry which is preliminary data.</text>
</comment>